<evidence type="ECO:0000256" key="1">
    <source>
        <dbReference type="ARBA" id="ARBA00006484"/>
    </source>
</evidence>
<dbReference type="CDD" id="cd05355">
    <property type="entry name" value="SDR_c1"/>
    <property type="match status" value="1"/>
</dbReference>
<evidence type="ECO:0000256" key="2">
    <source>
        <dbReference type="ARBA" id="ARBA00023002"/>
    </source>
</evidence>
<dbReference type="InterPro" id="IPR002347">
    <property type="entry name" value="SDR_fam"/>
</dbReference>
<name>A0AAE9L425_9BURK</name>
<dbReference type="InterPro" id="IPR036291">
    <property type="entry name" value="NAD(P)-bd_dom_sf"/>
</dbReference>
<dbReference type="PRINTS" id="PR00080">
    <property type="entry name" value="SDRFAMILY"/>
</dbReference>
<dbReference type="Proteomes" id="UP001056132">
    <property type="component" value="Chromosome 2"/>
</dbReference>
<accession>A0AAE9L425</accession>
<dbReference type="RefSeq" id="WP_250025852.1">
    <property type="nucleotide sequence ID" value="NZ_CP097331.1"/>
</dbReference>
<evidence type="ECO:0000313" key="4">
    <source>
        <dbReference type="EMBL" id="URF07662.1"/>
    </source>
</evidence>
<dbReference type="PANTHER" id="PTHR48107">
    <property type="entry name" value="NADPH-DEPENDENT ALDEHYDE REDUCTASE-LIKE PROTEIN, CHLOROPLASTIC-RELATED"/>
    <property type="match status" value="1"/>
</dbReference>
<comment type="similarity">
    <text evidence="1">Belongs to the short-chain dehydrogenases/reductases (SDR) family.</text>
</comment>
<protein>
    <submittedName>
        <fullName evidence="4">SDR family oxidoreductase</fullName>
    </submittedName>
</protein>
<dbReference type="InterPro" id="IPR020904">
    <property type="entry name" value="Sc_DH/Rdtase_CS"/>
</dbReference>
<dbReference type="PRINTS" id="PR00081">
    <property type="entry name" value="GDHRDH"/>
</dbReference>
<keyword evidence="2" id="KW-0560">Oxidoreductase</keyword>
<gene>
    <name evidence="4" type="ORF">M5D45_20990</name>
</gene>
<dbReference type="FunFam" id="3.40.50.720:FF:000084">
    <property type="entry name" value="Short-chain dehydrogenase reductase"/>
    <property type="match status" value="1"/>
</dbReference>
<evidence type="ECO:0000256" key="3">
    <source>
        <dbReference type="SAM" id="MobiDB-lite"/>
    </source>
</evidence>
<dbReference type="GO" id="GO:0016614">
    <property type="term" value="F:oxidoreductase activity, acting on CH-OH group of donors"/>
    <property type="evidence" value="ECO:0007669"/>
    <property type="project" value="UniProtKB-ARBA"/>
</dbReference>
<dbReference type="EMBL" id="CP097331">
    <property type="protein sequence ID" value="URF07662.1"/>
    <property type="molecule type" value="Genomic_DNA"/>
</dbReference>
<dbReference type="NCBIfam" id="NF005559">
    <property type="entry name" value="PRK07231.1"/>
    <property type="match status" value="1"/>
</dbReference>
<dbReference type="Gene3D" id="3.40.50.720">
    <property type="entry name" value="NAD(P)-binding Rossmann-like Domain"/>
    <property type="match status" value="1"/>
</dbReference>
<sequence>MATPKQVPPQHQQRQPGLESEMEPRPDSGADDYVGSGRLAGKVALVTGGDSGIGRAIAVAYAREGADVAIAYLDEHGDAKETASLIEQAGRRALVIAGDLADVSHADEVVAQTVKQLGRLDILVNNAAEQHPQDSLDDIGTSQLEATFRTNVFAMFHVTRAALPHLQKGASILNTTSVTAYRGSGHLLDYSATKGAIVSFTRSLALQIVKRGIRVNGVAPGPIWTPLIPSTFTEEEVAAFGKKTPMGRPGQPFEVAAGYVFLASDAASYITGQILHINGGEVVNG</sequence>
<dbReference type="SUPFAM" id="SSF51735">
    <property type="entry name" value="NAD(P)-binding Rossmann-fold domains"/>
    <property type="match status" value="1"/>
</dbReference>
<organism evidence="4 5">
    <name type="scientific">Cupriavidus campinensis</name>
    <dbReference type="NCBI Taxonomy" id="151783"/>
    <lineage>
        <taxon>Bacteria</taxon>
        <taxon>Pseudomonadati</taxon>
        <taxon>Pseudomonadota</taxon>
        <taxon>Betaproteobacteria</taxon>
        <taxon>Burkholderiales</taxon>
        <taxon>Burkholderiaceae</taxon>
        <taxon>Cupriavidus</taxon>
    </lineage>
</organism>
<evidence type="ECO:0000313" key="5">
    <source>
        <dbReference type="Proteomes" id="UP001056132"/>
    </source>
</evidence>
<proteinExistence type="inferred from homology"/>
<dbReference type="Pfam" id="PF13561">
    <property type="entry name" value="adh_short_C2"/>
    <property type="match status" value="1"/>
</dbReference>
<dbReference type="NCBIfam" id="NF005214">
    <property type="entry name" value="PRK06701.1"/>
    <property type="match status" value="1"/>
</dbReference>
<dbReference type="KEGG" id="ccam:M5D45_20990"/>
<reference evidence="4" key="2">
    <citation type="submission" date="2022-05" db="EMBL/GenBank/DDBJ databases">
        <authorList>
            <person name="Kunte H.-J."/>
        </authorList>
    </citation>
    <scope>NUCLEOTIDE SEQUENCE</scope>
    <source>
        <strain evidence="4">G5</strain>
    </source>
</reference>
<dbReference type="PROSITE" id="PS00061">
    <property type="entry name" value="ADH_SHORT"/>
    <property type="match status" value="1"/>
</dbReference>
<feature type="region of interest" description="Disordered" evidence="3">
    <location>
        <begin position="1"/>
        <end position="32"/>
    </location>
</feature>
<dbReference type="AlphaFoldDB" id="A0AAE9L425"/>
<dbReference type="PANTHER" id="PTHR48107:SF16">
    <property type="entry name" value="NADPH-DEPENDENT ALDEHYDE REDUCTASE 1, CHLOROPLASTIC"/>
    <property type="match status" value="1"/>
</dbReference>
<reference evidence="4" key="1">
    <citation type="journal article" date="2022" name="Microbiol. Resour. Announc.">
        <title>Genome Sequence of Cupriavidus campinensis Strain G5, a Member of a Bacterial Consortium Capable of Polyethylene Degradation.</title>
        <authorList>
            <person name="Schneider B."/>
            <person name="Pfeiffer F."/>
            <person name="Dyall-Smith M."/>
            <person name="Kunte H.J."/>
        </authorList>
    </citation>
    <scope>NUCLEOTIDE SEQUENCE</scope>
    <source>
        <strain evidence="4">G5</strain>
    </source>
</reference>